<dbReference type="KEGG" id="tng:GSTEN00038299G001"/>
<name>Q4TIG4_TETNG</name>
<dbReference type="GO" id="GO:0014069">
    <property type="term" value="C:postsynaptic density"/>
    <property type="evidence" value="ECO:0007669"/>
    <property type="project" value="TreeGrafter"/>
</dbReference>
<protein>
    <submittedName>
        <fullName evidence="5">(spotted green pufferfish) hypothetical protein</fullName>
    </submittedName>
</protein>
<evidence type="ECO:0000256" key="1">
    <source>
        <dbReference type="ARBA" id="ARBA00022737"/>
    </source>
</evidence>
<dbReference type="Pfam" id="PF00431">
    <property type="entry name" value="CUB"/>
    <property type="match status" value="1"/>
</dbReference>
<dbReference type="Gene3D" id="2.60.120.290">
    <property type="entry name" value="Spermadhesin, CUB domain"/>
    <property type="match status" value="1"/>
</dbReference>
<gene>
    <name evidence="5" type="ORF">GSTENG00038299001</name>
</gene>
<dbReference type="PANTHER" id="PTHR24251:SF26">
    <property type="entry name" value="NEUROPILIN AND TOLLOID-LIKE PROTEIN 2"/>
    <property type="match status" value="1"/>
</dbReference>
<evidence type="ECO:0000256" key="3">
    <source>
        <dbReference type="PROSITE-ProRule" id="PRU00059"/>
    </source>
</evidence>
<feature type="disulfide bond" evidence="3">
    <location>
        <begin position="1"/>
        <end position="28"/>
    </location>
</feature>
<reference evidence="5" key="2">
    <citation type="submission" date="2004-02" db="EMBL/GenBank/DDBJ databases">
        <authorList>
            <consortium name="Genoscope"/>
            <consortium name="Whitehead Institute Centre for Genome Research"/>
        </authorList>
    </citation>
    <scope>NUCLEOTIDE SEQUENCE</scope>
</reference>
<reference evidence="5" key="1">
    <citation type="journal article" date="2004" name="Nature">
        <title>Genome duplication in the teleost fish Tetraodon nigroviridis reveals the early vertebrate proto-karyotype.</title>
        <authorList>
            <person name="Jaillon O."/>
            <person name="Aury J.-M."/>
            <person name="Brunet F."/>
            <person name="Petit J.-L."/>
            <person name="Stange-Thomann N."/>
            <person name="Mauceli E."/>
            <person name="Bouneau L."/>
            <person name="Fischer C."/>
            <person name="Ozouf-Costaz C."/>
            <person name="Bernot A."/>
            <person name="Nicaud S."/>
            <person name="Jaffe D."/>
            <person name="Fisher S."/>
            <person name="Lutfalla G."/>
            <person name="Dossat C."/>
            <person name="Segurens B."/>
            <person name="Dasilva C."/>
            <person name="Salanoubat M."/>
            <person name="Levy M."/>
            <person name="Boudet N."/>
            <person name="Castellano S."/>
            <person name="Anthouard V."/>
            <person name="Jubin C."/>
            <person name="Castelli V."/>
            <person name="Katinka M."/>
            <person name="Vacherie B."/>
            <person name="Biemont C."/>
            <person name="Skalli Z."/>
            <person name="Cattolico L."/>
            <person name="Poulain J."/>
            <person name="De Berardinis V."/>
            <person name="Cruaud C."/>
            <person name="Duprat S."/>
            <person name="Brottier P."/>
            <person name="Coutanceau J.-P."/>
            <person name="Gouzy J."/>
            <person name="Parra G."/>
            <person name="Lardier G."/>
            <person name="Chapple C."/>
            <person name="McKernan K.J."/>
            <person name="McEwan P."/>
            <person name="Bosak S."/>
            <person name="Kellis M."/>
            <person name="Volff J.-N."/>
            <person name="Guigo R."/>
            <person name="Zody M.C."/>
            <person name="Mesirov J."/>
            <person name="Lindblad-Toh K."/>
            <person name="Birren B."/>
            <person name="Nusbaum C."/>
            <person name="Kahn D."/>
            <person name="Robinson-Rechavi M."/>
            <person name="Laudet V."/>
            <person name="Schachter V."/>
            <person name="Quetier F."/>
            <person name="Saurin W."/>
            <person name="Scarpelli C."/>
            <person name="Wincker P."/>
            <person name="Lander E.S."/>
            <person name="Weissenbach J."/>
            <person name="Roest Crollius H."/>
        </authorList>
    </citation>
    <scope>NUCLEOTIDE SEQUENCE [LARGE SCALE GENOMIC DNA]</scope>
</reference>
<comment type="caution">
    <text evidence="5">The sequence shown here is derived from an EMBL/GenBank/DDBJ whole genome shotgun (WGS) entry which is preliminary data.</text>
</comment>
<evidence type="ECO:0000259" key="4">
    <source>
        <dbReference type="PROSITE" id="PS01180"/>
    </source>
</evidence>
<proteinExistence type="predicted"/>
<dbReference type="GO" id="GO:0035255">
    <property type="term" value="F:ionotropic glutamate receptor binding"/>
    <property type="evidence" value="ECO:0007669"/>
    <property type="project" value="TreeGrafter"/>
</dbReference>
<keyword evidence="1" id="KW-0677">Repeat</keyword>
<organism evidence="5">
    <name type="scientific">Tetraodon nigroviridis</name>
    <name type="common">Spotted green pufferfish</name>
    <name type="synonym">Chelonodon nigroviridis</name>
    <dbReference type="NCBI Taxonomy" id="99883"/>
    <lineage>
        <taxon>Eukaryota</taxon>
        <taxon>Metazoa</taxon>
        <taxon>Chordata</taxon>
        <taxon>Craniata</taxon>
        <taxon>Vertebrata</taxon>
        <taxon>Euteleostomi</taxon>
        <taxon>Actinopterygii</taxon>
        <taxon>Neopterygii</taxon>
        <taxon>Teleostei</taxon>
        <taxon>Neoteleostei</taxon>
        <taxon>Acanthomorphata</taxon>
        <taxon>Eupercaria</taxon>
        <taxon>Tetraodontiformes</taxon>
        <taxon>Tetradontoidea</taxon>
        <taxon>Tetraodontidae</taxon>
        <taxon>Tetraodon</taxon>
    </lineage>
</organism>
<accession>Q4TIG4</accession>
<feature type="non-terminal residue" evidence="5">
    <location>
        <position position="127"/>
    </location>
</feature>
<comment type="caution">
    <text evidence="3">Lacks conserved residue(s) required for the propagation of feature annotation.</text>
</comment>
<dbReference type="AlphaFoldDB" id="Q4TIG4"/>
<dbReference type="EMBL" id="CAAE01002172">
    <property type="protein sequence ID" value="CAF87318.1"/>
    <property type="molecule type" value="Genomic_DNA"/>
</dbReference>
<evidence type="ECO:0000313" key="5">
    <source>
        <dbReference type="EMBL" id="CAF87318.1"/>
    </source>
</evidence>
<dbReference type="CDD" id="cd00041">
    <property type="entry name" value="CUB"/>
    <property type="match status" value="1"/>
</dbReference>
<feature type="domain" description="CUB" evidence="4">
    <location>
        <begin position="1"/>
        <end position="78"/>
    </location>
</feature>
<evidence type="ECO:0000256" key="2">
    <source>
        <dbReference type="ARBA" id="ARBA00023157"/>
    </source>
</evidence>
<dbReference type="SMART" id="SM00042">
    <property type="entry name" value="CUB"/>
    <property type="match status" value="1"/>
</dbReference>
<dbReference type="PROSITE" id="PS01180">
    <property type="entry name" value="CUB"/>
    <property type="match status" value="1"/>
</dbReference>
<sequence>CGNWVRNADGGSFSSPNYPNTYPPNKECLYVLEALPRQRIELLFDQSFYIEASFECRFDHIEVRDGPFSFSPLINRFCAPPVRGWSSPAGASCGSASTATTSWRESASRSGTASPQIVSLSCLGRTG</sequence>
<dbReference type="SUPFAM" id="SSF49854">
    <property type="entry name" value="Spermadhesin, CUB domain"/>
    <property type="match status" value="1"/>
</dbReference>
<keyword evidence="2 3" id="KW-1015">Disulfide bond</keyword>
<dbReference type="InterPro" id="IPR000859">
    <property type="entry name" value="CUB_dom"/>
</dbReference>
<dbReference type="OrthoDB" id="9971251at2759"/>
<dbReference type="PANTHER" id="PTHR24251">
    <property type="entry name" value="OVOCHYMASE-RELATED"/>
    <property type="match status" value="1"/>
</dbReference>
<dbReference type="InterPro" id="IPR035914">
    <property type="entry name" value="Sperma_CUB_dom_sf"/>
</dbReference>